<gene>
    <name evidence="7" type="ORF">CK503_15335</name>
</gene>
<dbReference type="PANTHER" id="PTHR43133">
    <property type="entry name" value="RNA POLYMERASE ECF-TYPE SIGMA FACTO"/>
    <property type="match status" value="1"/>
</dbReference>
<dbReference type="AlphaFoldDB" id="A0A2A2G7A8"/>
<proteinExistence type="inferred from homology"/>
<dbReference type="GO" id="GO:0006352">
    <property type="term" value="P:DNA-templated transcription initiation"/>
    <property type="evidence" value="ECO:0007669"/>
    <property type="project" value="InterPro"/>
</dbReference>
<keyword evidence="4" id="KW-0804">Transcription</keyword>
<organism evidence="7 8">
    <name type="scientific">Fodinibius salipaludis</name>
    <dbReference type="NCBI Taxonomy" id="2032627"/>
    <lineage>
        <taxon>Bacteria</taxon>
        <taxon>Pseudomonadati</taxon>
        <taxon>Balneolota</taxon>
        <taxon>Balneolia</taxon>
        <taxon>Balneolales</taxon>
        <taxon>Balneolaceae</taxon>
        <taxon>Fodinibius</taxon>
    </lineage>
</organism>
<dbReference type="InterPro" id="IPR039425">
    <property type="entry name" value="RNA_pol_sigma-70-like"/>
</dbReference>
<dbReference type="Gene3D" id="1.10.10.10">
    <property type="entry name" value="Winged helix-like DNA-binding domain superfamily/Winged helix DNA-binding domain"/>
    <property type="match status" value="1"/>
</dbReference>
<dbReference type="NCBIfam" id="TIGR02937">
    <property type="entry name" value="sigma70-ECF"/>
    <property type="match status" value="1"/>
</dbReference>
<evidence type="ECO:0000256" key="2">
    <source>
        <dbReference type="ARBA" id="ARBA00023015"/>
    </source>
</evidence>
<evidence type="ECO:0000313" key="8">
    <source>
        <dbReference type="Proteomes" id="UP000218831"/>
    </source>
</evidence>
<dbReference type="SUPFAM" id="SSF88659">
    <property type="entry name" value="Sigma3 and sigma4 domains of RNA polymerase sigma factors"/>
    <property type="match status" value="1"/>
</dbReference>
<dbReference type="InterPro" id="IPR014284">
    <property type="entry name" value="RNA_pol_sigma-70_dom"/>
</dbReference>
<dbReference type="Pfam" id="PF08281">
    <property type="entry name" value="Sigma70_r4_2"/>
    <property type="match status" value="1"/>
</dbReference>
<feature type="domain" description="RNA polymerase sigma-70 region 2" evidence="5">
    <location>
        <begin position="26"/>
        <end position="92"/>
    </location>
</feature>
<dbReference type="InterPro" id="IPR013325">
    <property type="entry name" value="RNA_pol_sigma_r2"/>
</dbReference>
<evidence type="ECO:0000256" key="3">
    <source>
        <dbReference type="ARBA" id="ARBA00023082"/>
    </source>
</evidence>
<dbReference type="InterPro" id="IPR007627">
    <property type="entry name" value="RNA_pol_sigma70_r2"/>
</dbReference>
<dbReference type="InterPro" id="IPR013324">
    <property type="entry name" value="RNA_pol_sigma_r3/r4-like"/>
</dbReference>
<dbReference type="InterPro" id="IPR036388">
    <property type="entry name" value="WH-like_DNA-bd_sf"/>
</dbReference>
<evidence type="ECO:0000313" key="7">
    <source>
        <dbReference type="EMBL" id="PAU92735.1"/>
    </source>
</evidence>
<dbReference type="GO" id="GO:0016987">
    <property type="term" value="F:sigma factor activity"/>
    <property type="evidence" value="ECO:0007669"/>
    <property type="project" value="UniProtKB-KW"/>
</dbReference>
<feature type="domain" description="RNA polymerase sigma factor 70 region 4 type 2" evidence="6">
    <location>
        <begin position="129"/>
        <end position="179"/>
    </location>
</feature>
<evidence type="ECO:0000256" key="1">
    <source>
        <dbReference type="ARBA" id="ARBA00010641"/>
    </source>
</evidence>
<accession>A0A2A2G7A8</accession>
<dbReference type="GO" id="GO:0003677">
    <property type="term" value="F:DNA binding"/>
    <property type="evidence" value="ECO:0007669"/>
    <property type="project" value="InterPro"/>
</dbReference>
<dbReference type="Pfam" id="PF04542">
    <property type="entry name" value="Sigma70_r2"/>
    <property type="match status" value="1"/>
</dbReference>
<sequence>MEESKEKEFKLIQDILDGQQDRYRILVDRYASMVFSIVGKFANRQAEREELAQQIFVKAYERLDSFKKQSKFSSWLYTLARNHCLDYAKNIRRLNKEFGEMESEELVANMKVEDLPDDDIEKEEEKAILNKALSVITPIHAEAFLMKYRDNMTYKAMAKRLDANEGALKVRVHRARKELKDYINQYN</sequence>
<dbReference type="RefSeq" id="WP_095607715.1">
    <property type="nucleotide sequence ID" value="NZ_NSKE01000014.1"/>
</dbReference>
<evidence type="ECO:0000256" key="4">
    <source>
        <dbReference type="ARBA" id="ARBA00023163"/>
    </source>
</evidence>
<dbReference type="PANTHER" id="PTHR43133:SF51">
    <property type="entry name" value="RNA POLYMERASE SIGMA FACTOR"/>
    <property type="match status" value="1"/>
</dbReference>
<reference evidence="7 8" key="1">
    <citation type="submission" date="2017-08" db="EMBL/GenBank/DDBJ databases">
        <title>Aliifodinibius alkalisoli sp. nov., isolated from saline alkaline soil.</title>
        <authorList>
            <person name="Liu D."/>
            <person name="Zhang G."/>
        </authorList>
    </citation>
    <scope>NUCLEOTIDE SEQUENCE [LARGE SCALE GENOMIC DNA]</scope>
    <source>
        <strain evidence="7 8">WN023</strain>
    </source>
</reference>
<dbReference type="InterPro" id="IPR013249">
    <property type="entry name" value="RNA_pol_sigma70_r4_t2"/>
</dbReference>
<protein>
    <submittedName>
        <fullName evidence="7">RNA polymerase subunit sigma-70</fullName>
    </submittedName>
</protein>
<evidence type="ECO:0000259" key="6">
    <source>
        <dbReference type="Pfam" id="PF08281"/>
    </source>
</evidence>
<keyword evidence="3" id="KW-0731">Sigma factor</keyword>
<dbReference type="Proteomes" id="UP000218831">
    <property type="component" value="Unassembled WGS sequence"/>
</dbReference>
<evidence type="ECO:0000259" key="5">
    <source>
        <dbReference type="Pfam" id="PF04542"/>
    </source>
</evidence>
<dbReference type="SUPFAM" id="SSF88946">
    <property type="entry name" value="Sigma2 domain of RNA polymerase sigma factors"/>
    <property type="match status" value="1"/>
</dbReference>
<name>A0A2A2G7A8_9BACT</name>
<comment type="caution">
    <text evidence="7">The sequence shown here is derived from an EMBL/GenBank/DDBJ whole genome shotgun (WGS) entry which is preliminary data.</text>
</comment>
<dbReference type="EMBL" id="NSKE01000014">
    <property type="protein sequence ID" value="PAU92735.1"/>
    <property type="molecule type" value="Genomic_DNA"/>
</dbReference>
<dbReference type="Gene3D" id="1.10.1740.10">
    <property type="match status" value="1"/>
</dbReference>
<dbReference type="OrthoDB" id="1116873at2"/>
<comment type="similarity">
    <text evidence="1">Belongs to the sigma-70 factor family. ECF subfamily.</text>
</comment>
<keyword evidence="2" id="KW-0805">Transcription regulation</keyword>
<keyword evidence="8" id="KW-1185">Reference proteome</keyword>